<evidence type="ECO:0000256" key="1">
    <source>
        <dbReference type="SAM" id="Coils"/>
    </source>
</evidence>
<dbReference type="AlphaFoldDB" id="A0A077WZU1"/>
<proteinExistence type="predicted"/>
<gene>
    <name evidence="3" type="ORF">LRAMOSA05289</name>
</gene>
<keyword evidence="1" id="KW-0175">Coiled coil</keyword>
<feature type="region of interest" description="Disordered" evidence="2">
    <location>
        <begin position="96"/>
        <end position="120"/>
    </location>
</feature>
<feature type="compositionally biased region" description="Low complexity" evidence="2">
    <location>
        <begin position="109"/>
        <end position="119"/>
    </location>
</feature>
<feature type="region of interest" description="Disordered" evidence="2">
    <location>
        <begin position="34"/>
        <end position="69"/>
    </location>
</feature>
<protein>
    <submittedName>
        <fullName evidence="3">Uncharacterized protein</fullName>
    </submittedName>
</protein>
<evidence type="ECO:0000256" key="2">
    <source>
        <dbReference type="SAM" id="MobiDB-lite"/>
    </source>
</evidence>
<accession>A0A077WZU1</accession>
<dbReference type="EMBL" id="LK023368">
    <property type="protein sequence ID" value="CDS13106.1"/>
    <property type="molecule type" value="Genomic_DNA"/>
</dbReference>
<dbReference type="OrthoDB" id="2261744at2759"/>
<organism evidence="3">
    <name type="scientific">Lichtheimia ramosa</name>
    <dbReference type="NCBI Taxonomy" id="688394"/>
    <lineage>
        <taxon>Eukaryota</taxon>
        <taxon>Fungi</taxon>
        <taxon>Fungi incertae sedis</taxon>
        <taxon>Mucoromycota</taxon>
        <taxon>Mucoromycotina</taxon>
        <taxon>Mucoromycetes</taxon>
        <taxon>Mucorales</taxon>
        <taxon>Lichtheimiaceae</taxon>
        <taxon>Lichtheimia</taxon>
    </lineage>
</organism>
<name>A0A077WZU1_9FUNG</name>
<evidence type="ECO:0000313" key="3">
    <source>
        <dbReference type="EMBL" id="CDS13106.1"/>
    </source>
</evidence>
<reference evidence="3" key="1">
    <citation type="journal article" date="2014" name="Genome Announc.">
        <title>De novo whole-genome sequence and genome annotation of Lichtheimia ramosa.</title>
        <authorList>
            <person name="Linde J."/>
            <person name="Schwartze V."/>
            <person name="Binder U."/>
            <person name="Lass-Florl C."/>
            <person name="Voigt K."/>
            <person name="Horn F."/>
        </authorList>
    </citation>
    <scope>NUCLEOTIDE SEQUENCE</scope>
    <source>
        <strain evidence="3">JMRC FSU:6197</strain>
    </source>
</reference>
<sequence length="389" mass="43987">MRLKLFRNTNNDNVSSLVEDDKYHNTTTSFYHEQNRALTEPRRHIKSPFTTASSTPFSSTSAGRKQQRRRRLSLVMNMFEESNSNVKLADESLVNHQAQADDKDNNEISQSAASWSSYSNKKMAQSNTEEYHSWSSLVSETESQSSTSSSIVYESAKEESTLSSTAFVPLSQHHATALSPPPRPSVSNGREKHNIVNPAQHDACEYLTAMSTSSNSNKVDILMEENRRLREANASILQMQHEDQLNSSKSLAAAYREIKYLRRVISCTNAMASTARPTTQVRRRRHSTDCMDNTGETFSVKTQKQGLSALVRASSTHNSITSSSSSVNLSYERKLKILLDEIEAMQAEDDQLQAQRIELEQKNIQLKFSLENSQETIRQLQHELRLART</sequence>
<feature type="compositionally biased region" description="Low complexity" evidence="2">
    <location>
        <begin position="47"/>
        <end position="62"/>
    </location>
</feature>
<feature type="coiled-coil region" evidence="1">
    <location>
        <begin position="328"/>
        <end position="365"/>
    </location>
</feature>